<dbReference type="InterPro" id="IPR013922">
    <property type="entry name" value="Cyclin_PHO80-like"/>
</dbReference>
<dbReference type="PANTHER" id="PTHR15615:SF108">
    <property type="entry name" value="PROTEIN CNPPD1"/>
    <property type="match status" value="1"/>
</dbReference>
<evidence type="ECO:0000313" key="1">
    <source>
        <dbReference type="EMBL" id="CAG9327300.1"/>
    </source>
</evidence>
<evidence type="ECO:0000313" key="2">
    <source>
        <dbReference type="Proteomes" id="UP001162131"/>
    </source>
</evidence>
<dbReference type="Pfam" id="PF08613">
    <property type="entry name" value="Cyclin"/>
    <property type="match status" value="1"/>
</dbReference>
<evidence type="ECO:0008006" key="3">
    <source>
        <dbReference type="Google" id="ProtNLM"/>
    </source>
</evidence>
<sequence>MSALKGLCSSLIKMKNSPISSLCSENCLKLFSIKKTVHVDLLSYLEFIVDYLSCSKNVLAISYSILESLSKKNPTFHISDENIQRLIFISIVIAMKFAEDYHISNAKFAKIGGIRLKELNNLEIILLTNIDWKIWNDDSEKHCKELIENWENYKELGDEKDEDTDYSDEENTGSFEELTNFSELSDFFFTNNDKM</sequence>
<dbReference type="EMBL" id="CAJZBQ010000043">
    <property type="protein sequence ID" value="CAG9327300.1"/>
    <property type="molecule type" value="Genomic_DNA"/>
</dbReference>
<protein>
    <recommendedName>
        <fullName evidence="3">Cyclin</fullName>
    </recommendedName>
</protein>
<reference evidence="1" key="1">
    <citation type="submission" date="2021-09" db="EMBL/GenBank/DDBJ databases">
        <authorList>
            <consortium name="AG Swart"/>
            <person name="Singh M."/>
            <person name="Singh A."/>
            <person name="Seah K."/>
            <person name="Emmerich C."/>
        </authorList>
    </citation>
    <scope>NUCLEOTIDE SEQUENCE</scope>
    <source>
        <strain evidence="1">ATCC30299</strain>
    </source>
</reference>
<dbReference type="Proteomes" id="UP001162131">
    <property type="component" value="Unassembled WGS sequence"/>
</dbReference>
<keyword evidence="2" id="KW-1185">Reference proteome</keyword>
<dbReference type="PANTHER" id="PTHR15615">
    <property type="match status" value="1"/>
</dbReference>
<organism evidence="1 2">
    <name type="scientific">Blepharisma stoltei</name>
    <dbReference type="NCBI Taxonomy" id="1481888"/>
    <lineage>
        <taxon>Eukaryota</taxon>
        <taxon>Sar</taxon>
        <taxon>Alveolata</taxon>
        <taxon>Ciliophora</taxon>
        <taxon>Postciliodesmatophora</taxon>
        <taxon>Heterotrichea</taxon>
        <taxon>Heterotrichida</taxon>
        <taxon>Blepharismidae</taxon>
        <taxon>Blepharisma</taxon>
    </lineage>
</organism>
<dbReference type="GO" id="GO:0019901">
    <property type="term" value="F:protein kinase binding"/>
    <property type="evidence" value="ECO:0007669"/>
    <property type="project" value="InterPro"/>
</dbReference>
<dbReference type="InterPro" id="IPR036915">
    <property type="entry name" value="Cyclin-like_sf"/>
</dbReference>
<dbReference type="Gene3D" id="1.10.472.10">
    <property type="entry name" value="Cyclin-like"/>
    <property type="match status" value="1"/>
</dbReference>
<dbReference type="AlphaFoldDB" id="A0AAU9JQN8"/>
<name>A0AAU9JQN8_9CILI</name>
<dbReference type="SUPFAM" id="SSF47954">
    <property type="entry name" value="Cyclin-like"/>
    <property type="match status" value="1"/>
</dbReference>
<gene>
    <name evidence="1" type="ORF">BSTOLATCC_MIC43340</name>
</gene>
<comment type="caution">
    <text evidence="1">The sequence shown here is derived from an EMBL/GenBank/DDBJ whole genome shotgun (WGS) entry which is preliminary data.</text>
</comment>
<proteinExistence type="predicted"/>
<accession>A0AAU9JQN8</accession>